<reference evidence="2" key="2">
    <citation type="submission" date="2022-01" db="EMBL/GenBank/DDBJ databases">
        <authorList>
            <person name="Yamashiro T."/>
            <person name="Shiraishi A."/>
            <person name="Satake H."/>
            <person name="Nakayama K."/>
        </authorList>
    </citation>
    <scope>NUCLEOTIDE SEQUENCE</scope>
</reference>
<feature type="compositionally biased region" description="Basic and acidic residues" evidence="1">
    <location>
        <begin position="46"/>
        <end position="55"/>
    </location>
</feature>
<protein>
    <submittedName>
        <fullName evidence="2">Uncharacterized protein</fullName>
    </submittedName>
</protein>
<proteinExistence type="predicted"/>
<evidence type="ECO:0000313" key="2">
    <source>
        <dbReference type="EMBL" id="GJU02173.1"/>
    </source>
</evidence>
<name>A0ABQ5ISA8_9ASTR</name>
<dbReference type="Proteomes" id="UP001151760">
    <property type="component" value="Unassembled WGS sequence"/>
</dbReference>
<keyword evidence="3" id="KW-1185">Reference proteome</keyword>
<organism evidence="2 3">
    <name type="scientific">Tanacetum coccineum</name>
    <dbReference type="NCBI Taxonomy" id="301880"/>
    <lineage>
        <taxon>Eukaryota</taxon>
        <taxon>Viridiplantae</taxon>
        <taxon>Streptophyta</taxon>
        <taxon>Embryophyta</taxon>
        <taxon>Tracheophyta</taxon>
        <taxon>Spermatophyta</taxon>
        <taxon>Magnoliopsida</taxon>
        <taxon>eudicotyledons</taxon>
        <taxon>Gunneridae</taxon>
        <taxon>Pentapetalae</taxon>
        <taxon>asterids</taxon>
        <taxon>campanulids</taxon>
        <taxon>Asterales</taxon>
        <taxon>Asteraceae</taxon>
        <taxon>Asteroideae</taxon>
        <taxon>Anthemideae</taxon>
        <taxon>Anthemidinae</taxon>
        <taxon>Tanacetum</taxon>
    </lineage>
</organism>
<comment type="caution">
    <text evidence="2">The sequence shown here is derived from an EMBL/GenBank/DDBJ whole genome shotgun (WGS) entry which is preliminary data.</text>
</comment>
<dbReference type="EMBL" id="BQNB010021033">
    <property type="protein sequence ID" value="GJU02173.1"/>
    <property type="molecule type" value="Genomic_DNA"/>
</dbReference>
<gene>
    <name evidence="2" type="ORF">Tco_1112511</name>
</gene>
<accession>A0ABQ5ISA8</accession>
<evidence type="ECO:0000256" key="1">
    <source>
        <dbReference type="SAM" id="MobiDB-lite"/>
    </source>
</evidence>
<evidence type="ECO:0000313" key="3">
    <source>
        <dbReference type="Proteomes" id="UP001151760"/>
    </source>
</evidence>
<reference evidence="2" key="1">
    <citation type="journal article" date="2022" name="Int. J. Mol. Sci.">
        <title>Draft Genome of Tanacetum Coccineum: Genomic Comparison of Closely Related Tanacetum-Family Plants.</title>
        <authorList>
            <person name="Yamashiro T."/>
            <person name="Shiraishi A."/>
            <person name="Nakayama K."/>
            <person name="Satake H."/>
        </authorList>
    </citation>
    <scope>NUCLEOTIDE SEQUENCE</scope>
</reference>
<feature type="region of interest" description="Disordered" evidence="1">
    <location>
        <begin position="38"/>
        <end position="57"/>
    </location>
</feature>
<sequence>MGYNTESTNNKREREQIEIYGTVSRYPGGAMARSTAAKTVEETGDNSERTEKGERGANTLVKYSTVQRTLAYTSKERQPSEEQP</sequence>